<accession>A0ABS7U393</accession>
<feature type="region of interest" description="Disordered" evidence="1">
    <location>
        <begin position="261"/>
        <end position="281"/>
    </location>
</feature>
<feature type="transmembrane region" description="Helical" evidence="2">
    <location>
        <begin position="89"/>
        <end position="108"/>
    </location>
</feature>
<sequence>MNAPRGLALLLCLVAVGGRYAAEELFGAGDAWHRGVEAIAVALCALVVLRFGAGDPPRRPWTVLLLSLAMIPMIRVATWQGWALADIKVQNILLILGNIFFAGSIIGFGRVLGSSELLSERTGGARTRVLLVLGSLATAGLAFIAYNVVGLASRGMPATGDAWAGAITSGISTLSDAIVFAGGLYLVWLLRPLVGGSIALPYLLMAFGGAAFLVVDVWLVAIGKTAQTDLTDPVSKLIGALAFSCFAAAALIQSALLAPKPPSRMSGPAAAARSMSQARRV</sequence>
<feature type="transmembrane region" description="Helical" evidence="2">
    <location>
        <begin position="61"/>
        <end position="83"/>
    </location>
</feature>
<protein>
    <submittedName>
        <fullName evidence="3">Uncharacterized protein</fullName>
    </submittedName>
</protein>
<keyword evidence="2" id="KW-0472">Membrane</keyword>
<dbReference type="Proteomes" id="UP001139031">
    <property type="component" value="Unassembled WGS sequence"/>
</dbReference>
<dbReference type="EMBL" id="JAIRAU010000055">
    <property type="protein sequence ID" value="MBZ5715018.1"/>
    <property type="molecule type" value="Genomic_DNA"/>
</dbReference>
<organism evidence="3 4">
    <name type="scientific">Nannocystis pusilla</name>
    <dbReference type="NCBI Taxonomy" id="889268"/>
    <lineage>
        <taxon>Bacteria</taxon>
        <taxon>Pseudomonadati</taxon>
        <taxon>Myxococcota</taxon>
        <taxon>Polyangia</taxon>
        <taxon>Nannocystales</taxon>
        <taxon>Nannocystaceae</taxon>
        <taxon>Nannocystis</taxon>
    </lineage>
</organism>
<feature type="compositionally biased region" description="Low complexity" evidence="1">
    <location>
        <begin position="269"/>
        <end position="281"/>
    </location>
</feature>
<keyword evidence="2" id="KW-1133">Transmembrane helix</keyword>
<feature type="transmembrane region" description="Helical" evidence="2">
    <location>
        <begin position="237"/>
        <end position="258"/>
    </location>
</feature>
<evidence type="ECO:0000313" key="3">
    <source>
        <dbReference type="EMBL" id="MBZ5715018.1"/>
    </source>
</evidence>
<feature type="transmembrane region" description="Helical" evidence="2">
    <location>
        <begin position="162"/>
        <end position="190"/>
    </location>
</feature>
<dbReference type="RefSeq" id="WP_224196750.1">
    <property type="nucleotide sequence ID" value="NZ_JAIRAU010000055.1"/>
</dbReference>
<feature type="transmembrane region" description="Helical" evidence="2">
    <location>
        <begin position="129"/>
        <end position="150"/>
    </location>
</feature>
<evidence type="ECO:0000256" key="1">
    <source>
        <dbReference type="SAM" id="MobiDB-lite"/>
    </source>
</evidence>
<evidence type="ECO:0000256" key="2">
    <source>
        <dbReference type="SAM" id="Phobius"/>
    </source>
</evidence>
<comment type="caution">
    <text evidence="3">The sequence shown here is derived from an EMBL/GenBank/DDBJ whole genome shotgun (WGS) entry which is preliminary data.</text>
</comment>
<feature type="transmembrane region" description="Helical" evidence="2">
    <location>
        <begin position="31"/>
        <end position="49"/>
    </location>
</feature>
<feature type="transmembrane region" description="Helical" evidence="2">
    <location>
        <begin position="202"/>
        <end position="222"/>
    </location>
</feature>
<keyword evidence="4" id="KW-1185">Reference proteome</keyword>
<evidence type="ECO:0000313" key="4">
    <source>
        <dbReference type="Proteomes" id="UP001139031"/>
    </source>
</evidence>
<proteinExistence type="predicted"/>
<keyword evidence="2" id="KW-0812">Transmembrane</keyword>
<name>A0ABS7U393_9BACT</name>
<reference evidence="3" key="1">
    <citation type="submission" date="2021-08" db="EMBL/GenBank/DDBJ databases">
        <authorList>
            <person name="Stevens D.C."/>
        </authorList>
    </citation>
    <scope>NUCLEOTIDE SEQUENCE</scope>
    <source>
        <strain evidence="3">DSM 53165</strain>
    </source>
</reference>
<gene>
    <name evidence="3" type="ORF">K7C98_37780</name>
</gene>